<feature type="compositionally biased region" description="Low complexity" evidence="1">
    <location>
        <begin position="112"/>
        <end position="134"/>
    </location>
</feature>
<protein>
    <submittedName>
        <fullName evidence="2">Uncharacterized protein</fullName>
    </submittedName>
</protein>
<evidence type="ECO:0000313" key="3">
    <source>
        <dbReference type="Proteomes" id="UP001501666"/>
    </source>
</evidence>
<feature type="region of interest" description="Disordered" evidence="1">
    <location>
        <begin position="112"/>
        <end position="143"/>
    </location>
</feature>
<reference evidence="3" key="1">
    <citation type="journal article" date="2019" name="Int. J. Syst. Evol. Microbiol.">
        <title>The Global Catalogue of Microorganisms (GCM) 10K type strain sequencing project: providing services to taxonomists for standard genome sequencing and annotation.</title>
        <authorList>
            <consortium name="The Broad Institute Genomics Platform"/>
            <consortium name="The Broad Institute Genome Sequencing Center for Infectious Disease"/>
            <person name="Wu L."/>
            <person name="Ma J."/>
        </authorList>
    </citation>
    <scope>NUCLEOTIDE SEQUENCE [LARGE SCALE GENOMIC DNA]</scope>
    <source>
        <strain evidence="3">JCM 6835</strain>
    </source>
</reference>
<accession>A0ABP6F468</accession>
<name>A0ABP6F468_9ACTN</name>
<comment type="caution">
    <text evidence="2">The sequence shown here is derived from an EMBL/GenBank/DDBJ whole genome shotgun (WGS) entry which is preliminary data.</text>
</comment>
<sequence>MHALAHTRKIKDTSREGRYHNKRFVELARELGLTPPDKPDTGIGFSACTLGDLTAAAYTSTIEAMDAAALAYLVDLDELLNSVVITGTGSTTTRRAASPFRAACLCWAPRPSGGAAAGASPPSAAAPHPGVSSSRLRPWRTGR</sequence>
<proteinExistence type="predicted"/>
<dbReference type="RefSeq" id="WP_346151698.1">
    <property type="nucleotide sequence ID" value="NZ_BAAATE010000021.1"/>
</dbReference>
<dbReference type="EMBL" id="BAAATE010000021">
    <property type="protein sequence ID" value="GAA2680620.1"/>
    <property type="molecule type" value="Genomic_DNA"/>
</dbReference>
<evidence type="ECO:0000256" key="1">
    <source>
        <dbReference type="SAM" id="MobiDB-lite"/>
    </source>
</evidence>
<evidence type="ECO:0000313" key="2">
    <source>
        <dbReference type="EMBL" id="GAA2680620.1"/>
    </source>
</evidence>
<organism evidence="2 3">
    <name type="scientific">Nonomuraea recticatena</name>
    <dbReference type="NCBI Taxonomy" id="46178"/>
    <lineage>
        <taxon>Bacteria</taxon>
        <taxon>Bacillati</taxon>
        <taxon>Actinomycetota</taxon>
        <taxon>Actinomycetes</taxon>
        <taxon>Streptosporangiales</taxon>
        <taxon>Streptosporangiaceae</taxon>
        <taxon>Nonomuraea</taxon>
    </lineage>
</organism>
<keyword evidence="3" id="KW-1185">Reference proteome</keyword>
<dbReference type="Proteomes" id="UP001501666">
    <property type="component" value="Unassembled WGS sequence"/>
</dbReference>
<gene>
    <name evidence="2" type="ORF">GCM10010412_064920</name>
</gene>